<keyword evidence="4 5" id="KW-0472">Membrane</keyword>
<gene>
    <name evidence="6" type="ORF">VM1G_08904</name>
</gene>
<keyword evidence="2 5" id="KW-0812">Transmembrane</keyword>
<dbReference type="GO" id="GO:0005628">
    <property type="term" value="C:prospore membrane"/>
    <property type="evidence" value="ECO:0007669"/>
    <property type="project" value="TreeGrafter"/>
</dbReference>
<feature type="transmembrane region" description="Helical" evidence="5">
    <location>
        <begin position="86"/>
        <end position="106"/>
    </location>
</feature>
<dbReference type="PANTHER" id="PTHR34292">
    <property type="entry name" value="OUTER SPORE WALL PROTEIN LDS1"/>
    <property type="match status" value="1"/>
</dbReference>
<evidence type="ECO:0000256" key="2">
    <source>
        <dbReference type="ARBA" id="ARBA00022692"/>
    </source>
</evidence>
<keyword evidence="7" id="KW-1185">Reference proteome</keyword>
<comment type="subcellular location">
    <subcellularLocation>
        <location evidence="1">Membrane</location>
        <topology evidence="1">Multi-pass membrane protein</topology>
    </subcellularLocation>
</comment>
<evidence type="ECO:0000313" key="6">
    <source>
        <dbReference type="EMBL" id="KUI73340.1"/>
    </source>
</evidence>
<evidence type="ECO:0000256" key="3">
    <source>
        <dbReference type="ARBA" id="ARBA00022989"/>
    </source>
</evidence>
<evidence type="ECO:0000256" key="1">
    <source>
        <dbReference type="ARBA" id="ARBA00004141"/>
    </source>
</evidence>
<dbReference type="GO" id="GO:0005619">
    <property type="term" value="C:ascospore wall"/>
    <property type="evidence" value="ECO:0007669"/>
    <property type="project" value="TreeGrafter"/>
</dbReference>
<proteinExistence type="predicted"/>
<reference evidence="6" key="1">
    <citation type="submission" date="2014-12" db="EMBL/GenBank/DDBJ databases">
        <title>Genome Sequence of Valsa Canker Pathogens Uncovers a Specific Adaption of Colonization on Woody Bark.</title>
        <authorList>
            <person name="Yin Z."/>
            <person name="Liu H."/>
            <person name="Gao X."/>
            <person name="Li Z."/>
            <person name="Song N."/>
            <person name="Ke X."/>
            <person name="Dai Q."/>
            <person name="Wu Y."/>
            <person name="Sun Y."/>
            <person name="Xu J.-R."/>
            <person name="Kang Z.K."/>
            <person name="Wang L."/>
            <person name="Huang L."/>
        </authorList>
    </citation>
    <scope>NUCLEOTIDE SEQUENCE [LARGE SCALE GENOMIC DNA]</scope>
    <source>
        <strain evidence="6">03-8</strain>
    </source>
</reference>
<dbReference type="EMBL" id="CM003107">
    <property type="protein sequence ID" value="KUI73340.1"/>
    <property type="molecule type" value="Genomic_DNA"/>
</dbReference>
<dbReference type="OrthoDB" id="10012223at2759"/>
<name>A0A194WB45_CYTMA</name>
<dbReference type="GO" id="GO:0005811">
    <property type="term" value="C:lipid droplet"/>
    <property type="evidence" value="ECO:0007669"/>
    <property type="project" value="TreeGrafter"/>
</dbReference>
<dbReference type="InterPro" id="IPR059112">
    <property type="entry name" value="CysZ/EI24"/>
</dbReference>
<dbReference type="Proteomes" id="UP000078559">
    <property type="component" value="Chromosome 10"/>
</dbReference>
<evidence type="ECO:0000256" key="5">
    <source>
        <dbReference type="SAM" id="Phobius"/>
    </source>
</evidence>
<accession>A0A194WB45</accession>
<feature type="transmembrane region" description="Helical" evidence="5">
    <location>
        <begin position="178"/>
        <end position="198"/>
    </location>
</feature>
<dbReference type="PANTHER" id="PTHR34292:SF2">
    <property type="entry name" value="OUTER SPORE WALL PROTEIN LDS1"/>
    <property type="match status" value="1"/>
</dbReference>
<dbReference type="Pfam" id="PF07264">
    <property type="entry name" value="EI24"/>
    <property type="match status" value="1"/>
</dbReference>
<evidence type="ECO:0000313" key="7">
    <source>
        <dbReference type="Proteomes" id="UP000078559"/>
    </source>
</evidence>
<evidence type="ECO:0000256" key="4">
    <source>
        <dbReference type="ARBA" id="ARBA00023136"/>
    </source>
</evidence>
<protein>
    <submittedName>
        <fullName evidence="6">Outer spore wall protein RRT8</fullName>
    </submittedName>
</protein>
<dbReference type="InterPro" id="IPR052786">
    <property type="entry name" value="Spore_wall_assembly"/>
</dbReference>
<dbReference type="SMR" id="A0A194WB45"/>
<feature type="transmembrane region" description="Helical" evidence="5">
    <location>
        <begin position="245"/>
        <end position="266"/>
    </location>
</feature>
<sequence length="291" mass="32122">MSQRRSVIDSVQAKVGQVGKEDFDKARTLVNDAARSGAYLYPIKGIVYFASHRALWKPFLDKLVPTLALSVGVMASMFAFTYLPQLAVLVFVDGPIAVFSTVLLVLNESSTIVSMVSKNWVLQEALLDTFDGTLVSKNANSLVTEGRELKSGKDPIAKLGKILKSPFERFSPSALIRYVMYLPLNFIPVVGTVIFIALQGRNRGRSVHDRYFQLKKWSSSQKSAWVEEHVAPYTAFGTVATLLEMIPFAGIFFSFTNTVGAALWAADIEAKNTNMTRTTAPDLREAARQAE</sequence>
<keyword evidence="3 5" id="KW-1133">Transmembrane helix</keyword>
<feature type="transmembrane region" description="Helical" evidence="5">
    <location>
        <begin position="63"/>
        <end position="80"/>
    </location>
</feature>
<dbReference type="AlphaFoldDB" id="A0A194WB45"/>
<organism evidence="6 7">
    <name type="scientific">Cytospora mali</name>
    <name type="common">Apple Valsa canker fungus</name>
    <name type="synonym">Valsa mali</name>
    <dbReference type="NCBI Taxonomy" id="578113"/>
    <lineage>
        <taxon>Eukaryota</taxon>
        <taxon>Fungi</taxon>
        <taxon>Dikarya</taxon>
        <taxon>Ascomycota</taxon>
        <taxon>Pezizomycotina</taxon>
        <taxon>Sordariomycetes</taxon>
        <taxon>Sordariomycetidae</taxon>
        <taxon>Diaporthales</taxon>
        <taxon>Cytosporaceae</taxon>
        <taxon>Cytospora</taxon>
    </lineage>
</organism>